<accession>A0A0V1KPT5</accession>
<gene>
    <name evidence="2" type="ORF">T02_4900</name>
</gene>
<proteinExistence type="predicted"/>
<comment type="caution">
    <text evidence="2">The sequence shown here is derived from an EMBL/GenBank/DDBJ whole genome shotgun (WGS) entry which is preliminary data.</text>
</comment>
<reference evidence="2 3" key="1">
    <citation type="submission" date="2015-05" db="EMBL/GenBank/DDBJ databases">
        <title>Evolution of Trichinella species and genotypes.</title>
        <authorList>
            <person name="Korhonen P.K."/>
            <person name="Edoardo P."/>
            <person name="Giuseppe L.R."/>
            <person name="Gasser R.B."/>
        </authorList>
    </citation>
    <scope>NUCLEOTIDE SEQUENCE [LARGE SCALE GENOMIC DNA]</scope>
    <source>
        <strain evidence="2">ISS10</strain>
    </source>
</reference>
<evidence type="ECO:0000313" key="3">
    <source>
        <dbReference type="Proteomes" id="UP000054721"/>
    </source>
</evidence>
<dbReference type="EMBL" id="JYDW01000318">
    <property type="protein sequence ID" value="KRZ49341.1"/>
    <property type="molecule type" value="Genomic_DNA"/>
</dbReference>
<organism evidence="2 3">
    <name type="scientific">Trichinella nativa</name>
    <dbReference type="NCBI Taxonomy" id="6335"/>
    <lineage>
        <taxon>Eukaryota</taxon>
        <taxon>Metazoa</taxon>
        <taxon>Ecdysozoa</taxon>
        <taxon>Nematoda</taxon>
        <taxon>Enoplea</taxon>
        <taxon>Dorylaimia</taxon>
        <taxon>Trichinellida</taxon>
        <taxon>Trichinellidae</taxon>
        <taxon>Trichinella</taxon>
    </lineage>
</organism>
<sequence>MGCRDTVVTCMPAHQVVTLSLPLGRSVLRPPTSVVPQKITEVSRRPPDSPCSTPFRGRGTDDLLCMGPHRVGSDSRPLERPGCAEDITRSSWWFTSDGGCFLINAGVVCLLPVAVNDQASPRYVLTPTHFNTRRGPDQRVSNLPFCGIFSHTYWSVSNRYAVAFWSAISLWHCCFSWTDRMPCCALFADFPAAGRCSLQRCVPFPSARLTLHSATGKFAYQTANKMEIVLLSHVQRCCRPLAPEATAGPMSGPWTRGKVWPAHSIAFDGAFHEPIGLRVGGFKAPPLVGVQANGRAESRKLVSNQYVGNFRGRLGARWIRLGPFLEVIENDKNATVTFGRRFQGAKKFMASVWNAQDISSICRGALAFRVGLFRAAHLHLTPRVHRLPHAWPEIASLESVQRSTGRKVATERGIVHGREDIVPQFLWNEQLIIDTVAAGLPTSQKTVLVHPEHPFPVPPQGPEVRVRGSTSKI</sequence>
<feature type="region of interest" description="Disordered" evidence="1">
    <location>
        <begin position="453"/>
        <end position="473"/>
    </location>
</feature>
<name>A0A0V1KPT5_9BILA</name>
<dbReference type="OrthoDB" id="5915727at2759"/>
<protein>
    <submittedName>
        <fullName evidence="2">Uncharacterized protein</fullName>
    </submittedName>
</protein>
<dbReference type="AlphaFoldDB" id="A0A0V1KPT5"/>
<evidence type="ECO:0000256" key="1">
    <source>
        <dbReference type="SAM" id="MobiDB-lite"/>
    </source>
</evidence>
<evidence type="ECO:0000313" key="2">
    <source>
        <dbReference type="EMBL" id="KRZ49341.1"/>
    </source>
</evidence>
<dbReference type="Proteomes" id="UP000054721">
    <property type="component" value="Unassembled WGS sequence"/>
</dbReference>
<keyword evidence="3" id="KW-1185">Reference proteome</keyword>